<feature type="domain" description="Peptidase M1 membrane alanine aminopeptidase" evidence="7">
    <location>
        <begin position="303"/>
        <end position="502"/>
    </location>
</feature>
<dbReference type="GO" id="GO:0008270">
    <property type="term" value="F:zinc ion binding"/>
    <property type="evidence" value="ECO:0007669"/>
    <property type="project" value="InterPro"/>
</dbReference>
<organism evidence="9 10">
    <name type="scientific">Acanthocheilonema viteae</name>
    <name type="common">Filarial nematode worm</name>
    <name type="synonym">Dipetalonema viteae</name>
    <dbReference type="NCBI Taxonomy" id="6277"/>
    <lineage>
        <taxon>Eukaryota</taxon>
        <taxon>Metazoa</taxon>
        <taxon>Ecdysozoa</taxon>
        <taxon>Nematoda</taxon>
        <taxon>Chromadorea</taxon>
        <taxon>Rhabditida</taxon>
        <taxon>Spirurina</taxon>
        <taxon>Spiruromorpha</taxon>
        <taxon>Filarioidea</taxon>
        <taxon>Onchocercidae</taxon>
        <taxon>Acanthocheilonema</taxon>
    </lineage>
</organism>
<protein>
    <recommendedName>
        <fullName evidence="3">Transcription initiation factor TFIID subunit 2</fullName>
    </recommendedName>
</protein>
<keyword evidence="10" id="KW-1185">Reference proteome</keyword>
<dbReference type="Gene3D" id="1.10.390.10">
    <property type="entry name" value="Neutral Protease Domain 2"/>
    <property type="match status" value="1"/>
</dbReference>
<keyword evidence="4" id="KW-0805">Transcription regulation</keyword>
<evidence type="ECO:0000259" key="8">
    <source>
        <dbReference type="Pfam" id="PF25316"/>
    </source>
</evidence>
<dbReference type="Gene3D" id="2.60.40.1730">
    <property type="entry name" value="tricorn interacting facor f3 domain"/>
    <property type="match status" value="1"/>
</dbReference>
<dbReference type="Pfam" id="PF25316">
    <property type="entry name" value="TAF2_3rd"/>
    <property type="match status" value="1"/>
</dbReference>
<evidence type="ECO:0000259" key="7">
    <source>
        <dbReference type="Pfam" id="PF01433"/>
    </source>
</evidence>
<dbReference type="GO" id="GO:0006367">
    <property type="term" value="P:transcription initiation at RNA polymerase II promoter"/>
    <property type="evidence" value="ECO:0007669"/>
    <property type="project" value="TreeGrafter"/>
</dbReference>
<evidence type="ECO:0000256" key="3">
    <source>
        <dbReference type="ARBA" id="ARBA00017363"/>
    </source>
</evidence>
<dbReference type="PANTHER" id="PTHR15137:SF9">
    <property type="entry name" value="TRANSCRIPTION INITIATION FACTOR TFIID SUBUNIT 2"/>
    <property type="match status" value="1"/>
</dbReference>
<comment type="subcellular location">
    <subcellularLocation>
        <location evidence="1">Nucleus</location>
    </subcellularLocation>
</comment>
<dbReference type="OrthoDB" id="308861at2759"/>
<dbReference type="InterPro" id="IPR057345">
    <property type="entry name" value="Ig-like_TAF2"/>
</dbReference>
<dbReference type="GO" id="GO:0016251">
    <property type="term" value="F:RNA polymerase II general transcription initiation factor activity"/>
    <property type="evidence" value="ECO:0007669"/>
    <property type="project" value="TreeGrafter"/>
</dbReference>
<dbReference type="GO" id="GO:0008237">
    <property type="term" value="F:metallopeptidase activity"/>
    <property type="evidence" value="ECO:0007669"/>
    <property type="project" value="InterPro"/>
</dbReference>
<dbReference type="Proteomes" id="UP000276991">
    <property type="component" value="Unassembled WGS sequence"/>
</dbReference>
<dbReference type="InterPro" id="IPR014782">
    <property type="entry name" value="Peptidase_M1_dom"/>
</dbReference>
<dbReference type="PANTHER" id="PTHR15137">
    <property type="entry name" value="TRANSCRIPTION INITIATION FACTOR TFIID"/>
    <property type="match status" value="1"/>
</dbReference>
<dbReference type="GO" id="GO:0003682">
    <property type="term" value="F:chromatin binding"/>
    <property type="evidence" value="ECO:0007669"/>
    <property type="project" value="TreeGrafter"/>
</dbReference>
<dbReference type="InterPro" id="IPR027268">
    <property type="entry name" value="Peptidase_M4/M1_CTD_sf"/>
</dbReference>
<feature type="domain" description="Transcription initiation factor TFIID subunit 2 Ig-like" evidence="8">
    <location>
        <begin position="558"/>
        <end position="588"/>
    </location>
</feature>
<proteinExistence type="inferred from homology"/>
<comment type="similarity">
    <text evidence="2">Belongs to the TAF2 family.</text>
</comment>
<dbReference type="AlphaFoldDB" id="A0A498SEU1"/>
<evidence type="ECO:0000256" key="2">
    <source>
        <dbReference type="ARBA" id="ARBA00010937"/>
    </source>
</evidence>
<dbReference type="SUPFAM" id="SSF63737">
    <property type="entry name" value="Leukotriene A4 hydrolase N-terminal domain"/>
    <property type="match status" value="1"/>
</dbReference>
<dbReference type="CDD" id="cd09839">
    <property type="entry name" value="M1_like_TAF2"/>
    <property type="match status" value="1"/>
</dbReference>
<dbReference type="SUPFAM" id="SSF55486">
    <property type="entry name" value="Metalloproteases ('zincins'), catalytic domain"/>
    <property type="match status" value="1"/>
</dbReference>
<reference evidence="9 10" key="1">
    <citation type="submission" date="2018-08" db="EMBL/GenBank/DDBJ databases">
        <authorList>
            <person name="Laetsch R D."/>
            <person name="Stevens L."/>
            <person name="Kumar S."/>
            <person name="Blaxter L. M."/>
        </authorList>
    </citation>
    <scope>NUCLEOTIDE SEQUENCE [LARGE SCALE GENOMIC DNA]</scope>
</reference>
<evidence type="ECO:0000313" key="9">
    <source>
        <dbReference type="EMBL" id="VBB29550.1"/>
    </source>
</evidence>
<evidence type="ECO:0000256" key="4">
    <source>
        <dbReference type="ARBA" id="ARBA00023015"/>
    </source>
</evidence>
<evidence type="ECO:0000256" key="6">
    <source>
        <dbReference type="ARBA" id="ARBA00023242"/>
    </source>
</evidence>
<dbReference type="InterPro" id="IPR042097">
    <property type="entry name" value="Aminopeptidase_N-like_N_sf"/>
</dbReference>
<dbReference type="GO" id="GO:0005669">
    <property type="term" value="C:transcription factor TFIID complex"/>
    <property type="evidence" value="ECO:0007669"/>
    <property type="project" value="InterPro"/>
</dbReference>
<dbReference type="EMBL" id="UPTC01000638">
    <property type="protein sequence ID" value="VBB29550.1"/>
    <property type="molecule type" value="Genomic_DNA"/>
</dbReference>
<sequence>MDVDVQSTSGTNILDSVVPTMNEEVLSAVRRESPEDASSFHNCNFRVLSQFVAITDVNFKERSFSVFTELSLAPLHPELRQICLNVGPDVILPNEFPEGITGRVTVNDEDVEYIRKDPLKILSHKAEQSLHELSHDMYDELEDCEGELLINVPESCYVLMDEQKIIKIGIDAKVVNPKHGIHFVCSFSDDDTLESGAHMYTYSTRHWLPCMDTPNQLCLWRLEATVDLMFTVVASGELFDTEYTADLQEKIYHYQLLVPTSAINIGFAIGCFTPVVHPDMPEITSFALPSLYPLIKHTTATIDRVFEYFEELLSCRFPFSSYKQVFVYQIPDEVTAYTGLSILSLTLLYHKKILDVVQMTRQYLAYAVAQQFFGCFVTSTCWLDIWLVSSLARSVTGMFVERFFGFSENLFQISKMLNSVCDYETRWAKIILRPSNTNYKHYLHFDPRNPYTCSPLYADALFKKGHLVMRMLNQRLGKEPFLQVIQKILSVAMQASQLQKERVIQKILSVAMQASQLQKEPVHWQHMTVSTESFFRTVSSVTGQEFPTFLEQWIHNGGHAKFWVQYAFNRKRNMIELEVKQESSANRGRQRSPEFLRKLWH</sequence>
<dbReference type="InterPro" id="IPR037813">
    <property type="entry name" value="TAF2"/>
</dbReference>
<dbReference type="GO" id="GO:0000976">
    <property type="term" value="F:transcription cis-regulatory region binding"/>
    <property type="evidence" value="ECO:0007669"/>
    <property type="project" value="TreeGrafter"/>
</dbReference>
<keyword evidence="5" id="KW-0804">Transcription</keyword>
<name>A0A498SEU1_ACAVI</name>
<accession>A0A498SEU1</accession>
<keyword evidence="6" id="KW-0539">Nucleus</keyword>
<dbReference type="STRING" id="6277.A0A498SEU1"/>
<gene>
    <name evidence="9" type="ORF">NAV_LOCUS4350</name>
</gene>
<evidence type="ECO:0000256" key="1">
    <source>
        <dbReference type="ARBA" id="ARBA00004123"/>
    </source>
</evidence>
<evidence type="ECO:0000256" key="5">
    <source>
        <dbReference type="ARBA" id="ARBA00023163"/>
    </source>
</evidence>
<evidence type="ECO:0000313" key="10">
    <source>
        <dbReference type="Proteomes" id="UP000276991"/>
    </source>
</evidence>
<dbReference type="Pfam" id="PF01433">
    <property type="entry name" value="Peptidase_M1"/>
    <property type="match status" value="1"/>
</dbReference>